<dbReference type="Proteomes" id="UP001596512">
    <property type="component" value="Unassembled WGS sequence"/>
</dbReference>
<evidence type="ECO:0000313" key="3">
    <source>
        <dbReference type="Proteomes" id="UP001596512"/>
    </source>
</evidence>
<gene>
    <name evidence="2" type="ORF">ACFQV2_37660</name>
</gene>
<evidence type="ECO:0000256" key="1">
    <source>
        <dbReference type="SAM" id="MobiDB-lite"/>
    </source>
</evidence>
<accession>A0ABW2U0I5</accession>
<sequence>MGDNLFDNQGSITGPVGIGDHVEVNNVQVILGDHAKAAFDGNTGIFATGGAAPVSLAGPGHAPHDGHGHHHHWPGDHGSSAGGLLEHMQSDDGHDDGGGLFG</sequence>
<organism evidence="2 3">
    <name type="scientific">Actinokineospora soli</name>
    <dbReference type="NCBI Taxonomy" id="1048753"/>
    <lineage>
        <taxon>Bacteria</taxon>
        <taxon>Bacillati</taxon>
        <taxon>Actinomycetota</taxon>
        <taxon>Actinomycetes</taxon>
        <taxon>Pseudonocardiales</taxon>
        <taxon>Pseudonocardiaceae</taxon>
        <taxon>Actinokineospora</taxon>
    </lineage>
</organism>
<proteinExistence type="predicted"/>
<feature type="compositionally biased region" description="Basic and acidic residues" evidence="1">
    <location>
        <begin position="88"/>
        <end position="102"/>
    </location>
</feature>
<protein>
    <submittedName>
        <fullName evidence="2">Uncharacterized protein</fullName>
    </submittedName>
</protein>
<reference evidence="3" key="1">
    <citation type="journal article" date="2019" name="Int. J. Syst. Evol. Microbiol.">
        <title>The Global Catalogue of Microorganisms (GCM) 10K type strain sequencing project: providing services to taxonomists for standard genome sequencing and annotation.</title>
        <authorList>
            <consortium name="The Broad Institute Genomics Platform"/>
            <consortium name="The Broad Institute Genome Sequencing Center for Infectious Disease"/>
            <person name="Wu L."/>
            <person name="Ma J."/>
        </authorList>
    </citation>
    <scope>NUCLEOTIDE SEQUENCE [LARGE SCALE GENOMIC DNA]</scope>
    <source>
        <strain evidence="3">JCM 17695</strain>
    </source>
</reference>
<comment type="caution">
    <text evidence="2">The sequence shown here is derived from an EMBL/GenBank/DDBJ whole genome shotgun (WGS) entry which is preliminary data.</text>
</comment>
<dbReference type="EMBL" id="JBHTEY010000004">
    <property type="protein sequence ID" value="MFC7618258.1"/>
    <property type="molecule type" value="Genomic_DNA"/>
</dbReference>
<keyword evidence="3" id="KW-1185">Reference proteome</keyword>
<evidence type="ECO:0000313" key="2">
    <source>
        <dbReference type="EMBL" id="MFC7618258.1"/>
    </source>
</evidence>
<name>A0ABW2U0I5_9PSEU</name>
<feature type="region of interest" description="Disordered" evidence="1">
    <location>
        <begin position="56"/>
        <end position="102"/>
    </location>
</feature>